<keyword evidence="3" id="KW-1185">Reference proteome</keyword>
<proteinExistence type="predicted"/>
<organism evidence="2 3">
    <name type="scientific">Defluviitalea saccharophila</name>
    <dbReference type="NCBI Taxonomy" id="879970"/>
    <lineage>
        <taxon>Bacteria</taxon>
        <taxon>Bacillati</taxon>
        <taxon>Bacillota</taxon>
        <taxon>Clostridia</taxon>
        <taxon>Lachnospirales</taxon>
        <taxon>Defluviitaleaceae</taxon>
        <taxon>Defluviitalea</taxon>
    </lineage>
</organism>
<gene>
    <name evidence="2" type="ORF">QBE51_10845</name>
</gene>
<evidence type="ECO:0000256" key="1">
    <source>
        <dbReference type="SAM" id="SignalP"/>
    </source>
</evidence>
<sequence length="111" mass="12858">MKKLCLLLCIILLMPSFSSCTAKEYENFHELNSGSKLQRGSIVYSFYSALPKEYLRGKQIGIVGRDKKHKVFEVNGFSSDEWIIEYYDVIMSVYNLYKADTVTEIPDELKQ</sequence>
<reference evidence="2 3" key="1">
    <citation type="submission" date="2023-03" db="EMBL/GenBank/DDBJ databases">
        <title>Novel Species.</title>
        <authorList>
            <person name="Ma S."/>
        </authorList>
    </citation>
    <scope>NUCLEOTIDE SEQUENCE [LARGE SCALE GENOMIC DNA]</scope>
    <source>
        <strain evidence="2 3">LIND6LT2</strain>
    </source>
</reference>
<accession>A0ABZ2Y5M4</accession>
<dbReference type="RefSeq" id="WP_341876282.1">
    <property type="nucleotide sequence ID" value="NZ_CP121687.1"/>
</dbReference>
<evidence type="ECO:0000313" key="2">
    <source>
        <dbReference type="EMBL" id="WZL69287.1"/>
    </source>
</evidence>
<keyword evidence="1" id="KW-0732">Signal</keyword>
<dbReference type="Proteomes" id="UP001486565">
    <property type="component" value="Chromosome"/>
</dbReference>
<feature type="signal peptide" evidence="1">
    <location>
        <begin position="1"/>
        <end position="22"/>
    </location>
</feature>
<protein>
    <submittedName>
        <fullName evidence="2">Uncharacterized protein</fullName>
    </submittedName>
</protein>
<name>A0ABZ2Y5M4_9FIRM</name>
<feature type="chain" id="PRO_5045467729" evidence="1">
    <location>
        <begin position="23"/>
        <end position="111"/>
    </location>
</feature>
<dbReference type="PROSITE" id="PS51257">
    <property type="entry name" value="PROKAR_LIPOPROTEIN"/>
    <property type="match status" value="1"/>
</dbReference>
<evidence type="ECO:0000313" key="3">
    <source>
        <dbReference type="Proteomes" id="UP001486565"/>
    </source>
</evidence>
<dbReference type="EMBL" id="CP121687">
    <property type="protein sequence ID" value="WZL69287.1"/>
    <property type="molecule type" value="Genomic_DNA"/>
</dbReference>